<sequence length="92" mass="10802">MSFLIMEKGERFILKTFNGATTPSKECEEKENYWKLIQEEGTVVNFADDLGFPYKNRVLLQFDCDVKARGLECHNEKPNSLWILKTDLKEIR</sequence>
<dbReference type="Proteomes" id="UP000474777">
    <property type="component" value="Unassembled WGS sequence"/>
</dbReference>
<protein>
    <submittedName>
        <fullName evidence="1">Uncharacterized protein</fullName>
    </submittedName>
</protein>
<organism evidence="1 2">
    <name type="scientific">Pontibacter burrus</name>
    <dbReference type="NCBI Taxonomy" id="2704466"/>
    <lineage>
        <taxon>Bacteria</taxon>
        <taxon>Pseudomonadati</taxon>
        <taxon>Bacteroidota</taxon>
        <taxon>Cytophagia</taxon>
        <taxon>Cytophagales</taxon>
        <taxon>Hymenobacteraceae</taxon>
        <taxon>Pontibacter</taxon>
    </lineage>
</organism>
<dbReference type="EMBL" id="JAAGWD010000004">
    <property type="protein sequence ID" value="NEM98082.1"/>
    <property type="molecule type" value="Genomic_DNA"/>
</dbReference>
<proteinExistence type="predicted"/>
<name>A0A6B3LME1_9BACT</name>
<evidence type="ECO:0000313" key="1">
    <source>
        <dbReference type="EMBL" id="NEM98082.1"/>
    </source>
</evidence>
<comment type="caution">
    <text evidence="1">The sequence shown here is derived from an EMBL/GenBank/DDBJ whole genome shotgun (WGS) entry which is preliminary data.</text>
</comment>
<gene>
    <name evidence="1" type="ORF">GXP69_10280</name>
</gene>
<keyword evidence="2" id="KW-1185">Reference proteome</keyword>
<dbReference type="RefSeq" id="WP_163914979.1">
    <property type="nucleotide sequence ID" value="NZ_JAAGWD010000004.1"/>
</dbReference>
<dbReference type="AlphaFoldDB" id="A0A6B3LME1"/>
<accession>A0A6B3LME1</accession>
<reference evidence="1 2" key="1">
    <citation type="submission" date="2020-02" db="EMBL/GenBank/DDBJ databases">
        <authorList>
            <person name="Kim M.K."/>
        </authorList>
    </citation>
    <scope>NUCLEOTIDE SEQUENCE [LARGE SCALE GENOMIC DNA]</scope>
    <source>
        <strain evidence="1 2">BT327</strain>
    </source>
</reference>
<evidence type="ECO:0000313" key="2">
    <source>
        <dbReference type="Proteomes" id="UP000474777"/>
    </source>
</evidence>